<dbReference type="SUPFAM" id="SSF55729">
    <property type="entry name" value="Acyl-CoA N-acyltransferases (Nat)"/>
    <property type="match status" value="1"/>
</dbReference>
<dbReference type="eggNOG" id="COG0456">
    <property type="taxonomic scope" value="Bacteria"/>
</dbReference>
<evidence type="ECO:0000313" key="1">
    <source>
        <dbReference type="EMBL" id="AFA48586.1"/>
    </source>
</evidence>
<gene>
    <name evidence="1" type="ordered locus">Awo_c18060</name>
</gene>
<dbReference type="Proteomes" id="UP000007177">
    <property type="component" value="Chromosome"/>
</dbReference>
<reference evidence="2" key="1">
    <citation type="submission" date="2011-07" db="EMBL/GenBank/DDBJ databases">
        <title>Complete genome sequence of Acetobacterium woodii.</title>
        <authorList>
            <person name="Poehlein A."/>
            <person name="Schmidt S."/>
            <person name="Kaster A.-K."/>
            <person name="Goenrich M."/>
            <person name="Vollmers J."/>
            <person name="Thuermer A."/>
            <person name="Gottschalk G."/>
            <person name="Thauer R.K."/>
            <person name="Daniel R."/>
            <person name="Mueller V."/>
        </authorList>
    </citation>
    <scope>NUCLEOTIDE SEQUENCE [LARGE SCALE GENOMIC DNA]</scope>
    <source>
        <strain evidence="2">ATCC 29683 / DSM 1030 / JCM 2381 / KCTC 1655 / WB1</strain>
    </source>
</reference>
<dbReference type="OrthoDB" id="9796381at2"/>
<proteinExistence type="predicted"/>
<reference evidence="1 2" key="2">
    <citation type="journal article" date="2012" name="PLoS ONE">
        <title>An ancient pathway combining carbon dioxide fixation with the generation and utilization of a sodium ion gradient for ATP synthesis.</title>
        <authorList>
            <person name="Poehlein A."/>
            <person name="Schmidt S."/>
            <person name="Kaster A.K."/>
            <person name="Goenrich M."/>
            <person name="Vollmers J."/>
            <person name="Thurmer A."/>
            <person name="Bertsch J."/>
            <person name="Schuchmann K."/>
            <person name="Voigt B."/>
            <person name="Hecker M."/>
            <person name="Daniel R."/>
            <person name="Thauer R.K."/>
            <person name="Gottschalk G."/>
            <person name="Muller V."/>
        </authorList>
    </citation>
    <scope>NUCLEOTIDE SEQUENCE [LARGE SCALE GENOMIC DNA]</scope>
    <source>
        <strain evidence="2">ATCC 29683 / DSM 1030 / JCM 2381 / KCTC 1655 / WB1</strain>
    </source>
</reference>
<dbReference type="Gene3D" id="3.40.630.30">
    <property type="match status" value="1"/>
</dbReference>
<dbReference type="RefSeq" id="WP_014356186.1">
    <property type="nucleotide sequence ID" value="NC_016894.1"/>
</dbReference>
<dbReference type="HOGENOM" id="CLU_013985_13_0_9"/>
<evidence type="ECO:0008006" key="3">
    <source>
        <dbReference type="Google" id="ProtNLM"/>
    </source>
</evidence>
<sequence length="182" mass="20850">MPNIKPSTDLRNNDLLKKMQVRHAQAENIPVIEAIYKRARTLMAETGNPYQWVDGYPQKSLIMDDINKRISYVCEIDGRIEAVFVLLPNGDSDYDQIFDGQWLNDESYVAIHRVASAGNIAGLSSAIFDWCEKINPNIRIDTHRSNRIMQHLLNKNGFSYCGLIYLKSGAERLAYQRVGKMR</sequence>
<dbReference type="KEGG" id="awo:Awo_c18060"/>
<dbReference type="EMBL" id="CP002987">
    <property type="protein sequence ID" value="AFA48586.1"/>
    <property type="molecule type" value="Genomic_DNA"/>
</dbReference>
<evidence type="ECO:0000313" key="2">
    <source>
        <dbReference type="Proteomes" id="UP000007177"/>
    </source>
</evidence>
<accession>H6LIL2</accession>
<dbReference type="InterPro" id="IPR016181">
    <property type="entry name" value="Acyl_CoA_acyltransferase"/>
</dbReference>
<dbReference type="AlphaFoldDB" id="H6LIL2"/>
<protein>
    <recommendedName>
        <fullName evidence="3">Acetyltransferase GNAT family</fullName>
    </recommendedName>
</protein>
<organism evidence="1 2">
    <name type="scientific">Acetobacterium woodii (strain ATCC 29683 / DSM 1030 / JCM 2381 / KCTC 1655 / WB1)</name>
    <dbReference type="NCBI Taxonomy" id="931626"/>
    <lineage>
        <taxon>Bacteria</taxon>
        <taxon>Bacillati</taxon>
        <taxon>Bacillota</taxon>
        <taxon>Clostridia</taxon>
        <taxon>Eubacteriales</taxon>
        <taxon>Eubacteriaceae</taxon>
        <taxon>Acetobacterium</taxon>
    </lineage>
</organism>
<keyword evidence="2" id="KW-1185">Reference proteome</keyword>
<name>H6LIL2_ACEWD</name>